<keyword evidence="2" id="KW-0975">Bacterial flagellum</keyword>
<gene>
    <name evidence="6" type="primary">flgG</name>
    <name evidence="6" type="ORF">D4Z93_09025</name>
</gene>
<keyword evidence="6" id="KW-0282">Flagellum</keyword>
<dbReference type="Pfam" id="PF22692">
    <property type="entry name" value="LlgE_F_G_D1"/>
    <property type="match status" value="1"/>
</dbReference>
<evidence type="ECO:0000313" key="7">
    <source>
        <dbReference type="Proteomes" id="UP000266301"/>
    </source>
</evidence>
<dbReference type="KEGG" id="cfer:D4Z93_09025"/>
<dbReference type="InterPro" id="IPR010930">
    <property type="entry name" value="Flg_bb/hook_C_dom"/>
</dbReference>
<dbReference type="AlphaFoldDB" id="A0A386H4X0"/>
<comment type="similarity">
    <text evidence="1 2">Belongs to the flagella basal body rod proteins family.</text>
</comment>
<feature type="domain" description="Flagellar basal-body/hook protein C-terminal" evidence="4">
    <location>
        <begin position="214"/>
        <end position="259"/>
    </location>
</feature>
<evidence type="ECO:0000256" key="1">
    <source>
        <dbReference type="ARBA" id="ARBA00009677"/>
    </source>
</evidence>
<dbReference type="GO" id="GO:0071978">
    <property type="term" value="P:bacterial-type flagellum-dependent swarming motility"/>
    <property type="evidence" value="ECO:0007669"/>
    <property type="project" value="TreeGrafter"/>
</dbReference>
<evidence type="ECO:0000313" key="6">
    <source>
        <dbReference type="EMBL" id="AYD40664.1"/>
    </source>
</evidence>
<dbReference type="OrthoDB" id="9804559at2"/>
<dbReference type="PANTHER" id="PTHR30435:SF19">
    <property type="entry name" value="FLAGELLAR BASAL-BODY ROD PROTEIN FLGG"/>
    <property type="match status" value="1"/>
</dbReference>
<dbReference type="Pfam" id="PF06429">
    <property type="entry name" value="Flg_bbr_C"/>
    <property type="match status" value="1"/>
</dbReference>
<dbReference type="Proteomes" id="UP000266301">
    <property type="component" value="Chromosome"/>
</dbReference>
<dbReference type="InterPro" id="IPR037925">
    <property type="entry name" value="FlgE/F/G-like"/>
</dbReference>
<keyword evidence="7" id="KW-1185">Reference proteome</keyword>
<comment type="subcellular location">
    <subcellularLocation>
        <location evidence="2">Bacterial flagellum basal body</location>
    </subcellularLocation>
</comment>
<dbReference type="SUPFAM" id="SSF117143">
    <property type="entry name" value="Flagellar hook protein flgE"/>
    <property type="match status" value="1"/>
</dbReference>
<evidence type="ECO:0000259" key="3">
    <source>
        <dbReference type="Pfam" id="PF00460"/>
    </source>
</evidence>
<sequence>MLRILWNSQSAMNAEQDKLDAISNNIANSTTAGYKRETVGFEDLVYETLNRTGYPNNGNNPKEPINGTGVKSTEWIRDTSEGTIQATGISTDLAIEGDGYFRVTLSDGTKAYERAGSFNIDSTGTIVDKNGNKLDIVMTEEGSELKNSGTFLTPENFNVSPDGSIYLNEDNRSILYGKINLYVPVGQTAFRSIGDNLYKPVDGAQILTSNAKIQQGALEGSNVDMSTEMTDLIVAQRAFEIASKGVQTADEMWQLVNNMKSR</sequence>
<dbReference type="NCBIfam" id="TIGR03506">
    <property type="entry name" value="FlgEFG_subfam"/>
    <property type="match status" value="1"/>
</dbReference>
<protein>
    <submittedName>
        <fullName evidence="6">Flagellar basal body rod protein FlgG</fullName>
    </submittedName>
</protein>
<evidence type="ECO:0000259" key="4">
    <source>
        <dbReference type="Pfam" id="PF06429"/>
    </source>
</evidence>
<evidence type="ECO:0000259" key="5">
    <source>
        <dbReference type="Pfam" id="PF22692"/>
    </source>
</evidence>
<proteinExistence type="inferred from homology"/>
<accession>A0A386H4X0</accession>
<keyword evidence="6" id="KW-0969">Cilium</keyword>
<dbReference type="InterPro" id="IPR053967">
    <property type="entry name" value="LlgE_F_G-like_D1"/>
</dbReference>
<dbReference type="EMBL" id="CP032416">
    <property type="protein sequence ID" value="AYD40664.1"/>
    <property type="molecule type" value="Genomic_DNA"/>
</dbReference>
<feature type="domain" description="Flagellar basal body rod protein N-terminal" evidence="3">
    <location>
        <begin position="7"/>
        <end position="35"/>
    </location>
</feature>
<dbReference type="PANTHER" id="PTHR30435">
    <property type="entry name" value="FLAGELLAR PROTEIN"/>
    <property type="match status" value="1"/>
</dbReference>
<dbReference type="Pfam" id="PF00460">
    <property type="entry name" value="Flg_bb_rod"/>
    <property type="match status" value="1"/>
</dbReference>
<feature type="domain" description="Flagellar hook protein FlgE/F/G-like D1" evidence="5">
    <location>
        <begin position="94"/>
        <end position="165"/>
    </location>
</feature>
<dbReference type="InterPro" id="IPR001444">
    <property type="entry name" value="Flag_bb_rod_N"/>
</dbReference>
<evidence type="ECO:0000256" key="2">
    <source>
        <dbReference type="RuleBase" id="RU362116"/>
    </source>
</evidence>
<dbReference type="InterPro" id="IPR020013">
    <property type="entry name" value="Flagellar_FlgE/F/G"/>
</dbReference>
<name>A0A386H4X0_9CLOT</name>
<dbReference type="RefSeq" id="WP_119972770.1">
    <property type="nucleotide sequence ID" value="NZ_CP032416.1"/>
</dbReference>
<reference evidence="6 7" key="1">
    <citation type="journal article" date="2019" name="Int. J. Syst. Evol. Microbiol.">
        <title>Clostridium fermenticellae sp. nov., isolated from the mud in a fermentation cellar for the production of the Chinese liquor, baijiu.</title>
        <authorList>
            <person name="Xu P.X."/>
            <person name="Chai L.J."/>
            <person name="Qiu T."/>
            <person name="Zhang X.J."/>
            <person name="Lu Z.M."/>
            <person name="Xiao C."/>
            <person name="Wang S.T."/>
            <person name="Shen C.H."/>
            <person name="Shi J.S."/>
            <person name="Xu Z.H."/>
        </authorList>
    </citation>
    <scope>NUCLEOTIDE SEQUENCE [LARGE SCALE GENOMIC DNA]</scope>
    <source>
        <strain evidence="6 7">JN500901</strain>
    </source>
</reference>
<keyword evidence="6" id="KW-0966">Cell projection</keyword>
<dbReference type="GO" id="GO:0009425">
    <property type="term" value="C:bacterial-type flagellum basal body"/>
    <property type="evidence" value="ECO:0007669"/>
    <property type="project" value="UniProtKB-SubCell"/>
</dbReference>
<organism evidence="6 7">
    <name type="scientific">Clostridium fermenticellae</name>
    <dbReference type="NCBI Taxonomy" id="2068654"/>
    <lineage>
        <taxon>Bacteria</taxon>
        <taxon>Bacillati</taxon>
        <taxon>Bacillota</taxon>
        <taxon>Clostridia</taxon>
        <taxon>Eubacteriales</taxon>
        <taxon>Clostridiaceae</taxon>
        <taxon>Clostridium</taxon>
    </lineage>
</organism>